<evidence type="ECO:0000313" key="7">
    <source>
        <dbReference type="EMBL" id="TPW32664.1"/>
    </source>
</evidence>
<dbReference type="HAMAP" id="MF_01962">
    <property type="entry name" value="Adenine_deaminase"/>
    <property type="match status" value="1"/>
</dbReference>
<dbReference type="GO" id="GO:0008270">
    <property type="term" value="F:zinc ion binding"/>
    <property type="evidence" value="ECO:0007669"/>
    <property type="project" value="UniProtKB-UniRule"/>
</dbReference>
<feature type="binding site" evidence="5">
    <location>
        <position position="271"/>
    </location>
    <ligand>
        <name>substrate</name>
    </ligand>
</feature>
<proteinExistence type="inferred from homology"/>
<sequence>MTHELPKAELHCHIEGAASPGLVVEQAAHYGTDVSAFIDGDRFVWHDFTSFLAAYDTASSLFRTEEDYARLAESYLASIAAQGAIYSEIFVSPDHAADAGLSPLAYVAGLGEGIARARAKHAIECRMIVIGVRHLGAEAVERAARFAASGPHPLVTGFGMAGDERIGRLDAFADAFSLARQAGLGITVHAGELAGAESVRDALDHIAPSRIGHGVRAVEDFALVERLAETTTVLEVCPGSNVALGIAADFASHPLAELVAAGVPVTLNSDDPPYFDTSLGHEYAMAAQAMGFDDAALRRMTRTAIEAAFVDEQTRGELLAKVDSQSTIPCSRPEEGI</sequence>
<keyword evidence="8" id="KW-1185">Reference proteome</keyword>
<dbReference type="AlphaFoldDB" id="A0A506UGU8"/>
<evidence type="ECO:0000259" key="6">
    <source>
        <dbReference type="Pfam" id="PF00962"/>
    </source>
</evidence>
<dbReference type="RefSeq" id="WP_141164967.1">
    <property type="nucleotide sequence ID" value="NZ_VHLH01000001.1"/>
</dbReference>
<feature type="binding site" evidence="5">
    <location>
        <position position="189"/>
    </location>
    <ligand>
        <name>Zn(2+)</name>
        <dbReference type="ChEBI" id="CHEBI:29105"/>
        <note>catalytic</note>
    </ligand>
</feature>
<dbReference type="PANTHER" id="PTHR43114:SF6">
    <property type="entry name" value="ADENINE DEAMINASE"/>
    <property type="match status" value="1"/>
</dbReference>
<dbReference type="InterPro" id="IPR006330">
    <property type="entry name" value="Ado/ade_deaminase"/>
</dbReference>
<dbReference type="PANTHER" id="PTHR43114">
    <property type="entry name" value="ADENINE DEAMINASE"/>
    <property type="match status" value="1"/>
</dbReference>
<dbReference type="NCBIfam" id="TIGR01430">
    <property type="entry name" value="aden_deam"/>
    <property type="match status" value="1"/>
</dbReference>
<dbReference type="GO" id="GO:0009117">
    <property type="term" value="P:nucleotide metabolic process"/>
    <property type="evidence" value="ECO:0007669"/>
    <property type="project" value="UniProtKB-KW"/>
</dbReference>
<organism evidence="7 8">
    <name type="scientific">Pararhizobium mangrovi</name>
    <dbReference type="NCBI Taxonomy" id="2590452"/>
    <lineage>
        <taxon>Bacteria</taxon>
        <taxon>Pseudomonadati</taxon>
        <taxon>Pseudomonadota</taxon>
        <taxon>Alphaproteobacteria</taxon>
        <taxon>Hyphomicrobiales</taxon>
        <taxon>Rhizobiaceae</taxon>
        <taxon>Rhizobium/Agrobacterium group</taxon>
        <taxon>Pararhizobium</taxon>
    </lineage>
</organism>
<feature type="active site" description="Proton donor" evidence="5">
    <location>
        <position position="192"/>
    </location>
</feature>
<comment type="caution">
    <text evidence="7">The sequence shown here is derived from an EMBL/GenBank/DDBJ whole genome shotgun (WGS) entry which is preliminary data.</text>
</comment>
<feature type="site" description="Important for catalytic activity" evidence="5">
    <location>
        <position position="213"/>
    </location>
</feature>
<dbReference type="InterPro" id="IPR001365">
    <property type="entry name" value="A_deaminase_dom"/>
</dbReference>
<evidence type="ECO:0000256" key="1">
    <source>
        <dbReference type="ARBA" id="ARBA00022723"/>
    </source>
</evidence>
<reference evidence="7 8" key="1">
    <citation type="submission" date="2019-06" db="EMBL/GenBank/DDBJ databases">
        <authorList>
            <person name="Li M."/>
        </authorList>
    </citation>
    <scope>NUCLEOTIDE SEQUENCE [LARGE SCALE GENOMIC DNA]</scope>
    <source>
        <strain evidence="7 8">BGMRC6574</strain>
    </source>
</reference>
<comment type="similarity">
    <text evidence="5">Belongs to the metallo-dependent hydrolases superfamily. Adenosine and AMP deaminases family. Adenine deaminase type 2 subfamily.</text>
</comment>
<keyword evidence="3 5" id="KW-0862">Zinc</keyword>
<dbReference type="InterPro" id="IPR032466">
    <property type="entry name" value="Metal_Hydrolase"/>
</dbReference>
<keyword evidence="1 5" id="KW-0479">Metal-binding</keyword>
<dbReference type="InterPro" id="IPR028892">
    <property type="entry name" value="ADE"/>
</dbReference>
<feature type="domain" description="Adenosine deaminase" evidence="6">
    <location>
        <begin position="6"/>
        <end position="324"/>
    </location>
</feature>
<feature type="binding site" evidence="5">
    <location>
        <position position="11"/>
    </location>
    <ligand>
        <name>Zn(2+)</name>
        <dbReference type="ChEBI" id="CHEBI:29105"/>
        <note>catalytic</note>
    </ligand>
</feature>
<accession>A0A506UGU8</accession>
<dbReference type="NCBIfam" id="NF006848">
    <property type="entry name" value="PRK09358.1-3"/>
    <property type="match status" value="1"/>
</dbReference>
<protein>
    <recommendedName>
        <fullName evidence="5">Adenine deaminase</fullName>
        <shortName evidence="5">ADE</shortName>
        <ecNumber evidence="5">3.5.4.2</ecNumber>
    </recommendedName>
    <alternativeName>
        <fullName evidence="5">Adenine aminohydrolase</fullName>
        <shortName evidence="5">AAH</shortName>
    </alternativeName>
</protein>
<feature type="binding site" evidence="5">
    <location>
        <position position="270"/>
    </location>
    <ligand>
        <name>Zn(2+)</name>
        <dbReference type="ChEBI" id="CHEBI:29105"/>
        <note>catalytic</note>
    </ligand>
</feature>
<comment type="function">
    <text evidence="5">Catalyzes the hydrolytic deamination of adenine to hypoxanthine. Plays an important role in the purine salvage pathway and in nitrogen catabolism.</text>
</comment>
<evidence type="ECO:0000256" key="3">
    <source>
        <dbReference type="ARBA" id="ARBA00022833"/>
    </source>
</evidence>
<dbReference type="EMBL" id="VHLH01000001">
    <property type="protein sequence ID" value="TPW32664.1"/>
    <property type="molecule type" value="Genomic_DNA"/>
</dbReference>
<keyword evidence="4 5" id="KW-0546">Nucleotide metabolism</keyword>
<evidence type="ECO:0000256" key="5">
    <source>
        <dbReference type="HAMAP-Rule" id="MF_01962"/>
    </source>
</evidence>
<keyword evidence="2 5" id="KW-0378">Hydrolase</keyword>
<feature type="binding site" evidence="5">
    <location>
        <position position="13"/>
    </location>
    <ligand>
        <name>Zn(2+)</name>
        <dbReference type="ChEBI" id="CHEBI:29105"/>
        <note>catalytic</note>
    </ligand>
</feature>
<dbReference type="GO" id="GO:0043103">
    <property type="term" value="P:hypoxanthine salvage"/>
    <property type="evidence" value="ECO:0007669"/>
    <property type="project" value="UniProtKB-UniRule"/>
</dbReference>
<evidence type="ECO:0000313" key="8">
    <source>
        <dbReference type="Proteomes" id="UP000320314"/>
    </source>
</evidence>
<dbReference type="CDD" id="cd01320">
    <property type="entry name" value="ADA"/>
    <property type="match status" value="1"/>
</dbReference>
<dbReference type="Proteomes" id="UP000320314">
    <property type="component" value="Unassembled WGS sequence"/>
</dbReference>
<dbReference type="SUPFAM" id="SSF51556">
    <property type="entry name" value="Metallo-dependent hydrolases"/>
    <property type="match status" value="1"/>
</dbReference>
<evidence type="ECO:0000256" key="2">
    <source>
        <dbReference type="ARBA" id="ARBA00022801"/>
    </source>
</evidence>
<gene>
    <name evidence="7" type="ORF">FJU11_00075</name>
</gene>
<comment type="cofactor">
    <cofactor evidence="5">
        <name>Zn(2+)</name>
        <dbReference type="ChEBI" id="CHEBI:29105"/>
    </cofactor>
    <text evidence="5">Binds 1 zinc ion per subunit.</text>
</comment>
<dbReference type="Pfam" id="PF00962">
    <property type="entry name" value="A_deaminase"/>
    <property type="match status" value="1"/>
</dbReference>
<dbReference type="EC" id="3.5.4.2" evidence="5"/>
<evidence type="ECO:0000256" key="4">
    <source>
        <dbReference type="ARBA" id="ARBA00023080"/>
    </source>
</evidence>
<dbReference type="OrthoDB" id="105475at2"/>
<name>A0A506UGU8_9HYPH</name>
<dbReference type="GO" id="GO:0000034">
    <property type="term" value="F:adenine deaminase activity"/>
    <property type="evidence" value="ECO:0007669"/>
    <property type="project" value="UniProtKB-UniRule"/>
</dbReference>
<dbReference type="Gene3D" id="3.20.20.140">
    <property type="entry name" value="Metal-dependent hydrolases"/>
    <property type="match status" value="1"/>
</dbReference>
<comment type="catalytic activity">
    <reaction evidence="5">
        <text>adenine + H2O + H(+) = hypoxanthine + NH4(+)</text>
        <dbReference type="Rhea" id="RHEA:23688"/>
        <dbReference type="ChEBI" id="CHEBI:15377"/>
        <dbReference type="ChEBI" id="CHEBI:15378"/>
        <dbReference type="ChEBI" id="CHEBI:16708"/>
        <dbReference type="ChEBI" id="CHEBI:17368"/>
        <dbReference type="ChEBI" id="CHEBI:28938"/>
        <dbReference type="EC" id="3.5.4.2"/>
    </reaction>
</comment>
<dbReference type="GO" id="GO:0006146">
    <property type="term" value="P:adenine catabolic process"/>
    <property type="evidence" value="ECO:0007669"/>
    <property type="project" value="UniProtKB-UniRule"/>
</dbReference>